<dbReference type="AlphaFoldDB" id="A0A9Q3EE14"/>
<proteinExistence type="predicted"/>
<reference evidence="2" key="1">
    <citation type="submission" date="2021-03" db="EMBL/GenBank/DDBJ databases">
        <title>Draft genome sequence of rust myrtle Austropuccinia psidii MF-1, a brazilian biotype.</title>
        <authorList>
            <person name="Quecine M.C."/>
            <person name="Pachon D.M.R."/>
            <person name="Bonatelli M.L."/>
            <person name="Correr F.H."/>
            <person name="Franceschini L.M."/>
            <person name="Leite T.F."/>
            <person name="Margarido G.R.A."/>
            <person name="Almeida C.A."/>
            <person name="Ferrarezi J.A."/>
            <person name="Labate C.A."/>
        </authorList>
    </citation>
    <scope>NUCLEOTIDE SEQUENCE</scope>
    <source>
        <strain evidence="2">MF-1</strain>
    </source>
</reference>
<name>A0A9Q3EE14_9BASI</name>
<evidence type="ECO:0000313" key="3">
    <source>
        <dbReference type="Proteomes" id="UP000765509"/>
    </source>
</evidence>
<sequence>MLNKSLYGTKQAPRQWRAHLVDSLKQLGLSACDSDESLFLKNNKDLYIHIHIDDSLIVGSSKDKLLSILLGLQKTYKLKKKEKPKQHLGYTFNWLKDGFIAHEMDFCKKIIEEFRMETTNHIKTPAPLNIRQQLALESPPLIFT</sequence>
<evidence type="ECO:0000259" key="1">
    <source>
        <dbReference type="Pfam" id="PF07727"/>
    </source>
</evidence>
<dbReference type="InterPro" id="IPR013103">
    <property type="entry name" value="RVT_2"/>
</dbReference>
<feature type="domain" description="Reverse transcriptase Ty1/copia-type" evidence="1">
    <location>
        <begin position="2"/>
        <end position="125"/>
    </location>
</feature>
<organism evidence="2 3">
    <name type="scientific">Austropuccinia psidii MF-1</name>
    <dbReference type="NCBI Taxonomy" id="1389203"/>
    <lineage>
        <taxon>Eukaryota</taxon>
        <taxon>Fungi</taxon>
        <taxon>Dikarya</taxon>
        <taxon>Basidiomycota</taxon>
        <taxon>Pucciniomycotina</taxon>
        <taxon>Pucciniomycetes</taxon>
        <taxon>Pucciniales</taxon>
        <taxon>Sphaerophragmiaceae</taxon>
        <taxon>Austropuccinia</taxon>
    </lineage>
</organism>
<protein>
    <recommendedName>
        <fullName evidence="1">Reverse transcriptase Ty1/copia-type domain-containing protein</fullName>
    </recommendedName>
</protein>
<dbReference type="OrthoDB" id="2801217at2759"/>
<gene>
    <name evidence="2" type="ORF">O181_060366</name>
</gene>
<dbReference type="EMBL" id="AVOT02028229">
    <property type="protein sequence ID" value="MBW0520651.1"/>
    <property type="molecule type" value="Genomic_DNA"/>
</dbReference>
<dbReference type="Proteomes" id="UP000765509">
    <property type="component" value="Unassembled WGS sequence"/>
</dbReference>
<keyword evidence="3" id="KW-1185">Reference proteome</keyword>
<evidence type="ECO:0000313" key="2">
    <source>
        <dbReference type="EMBL" id="MBW0520651.1"/>
    </source>
</evidence>
<accession>A0A9Q3EE14</accession>
<dbReference type="Pfam" id="PF07727">
    <property type="entry name" value="RVT_2"/>
    <property type="match status" value="1"/>
</dbReference>
<comment type="caution">
    <text evidence="2">The sequence shown here is derived from an EMBL/GenBank/DDBJ whole genome shotgun (WGS) entry which is preliminary data.</text>
</comment>